<dbReference type="RefSeq" id="WP_146521084.1">
    <property type="nucleotide sequence ID" value="NZ_CP151726.1"/>
</dbReference>
<reference evidence="2 3" key="1">
    <citation type="submission" date="2019-02" db="EMBL/GenBank/DDBJ databases">
        <title>Deep-cultivation of Planctomycetes and their phenomic and genomic characterization uncovers novel biology.</title>
        <authorList>
            <person name="Wiegand S."/>
            <person name="Jogler M."/>
            <person name="Boedeker C."/>
            <person name="Pinto D."/>
            <person name="Vollmers J."/>
            <person name="Rivas-Marin E."/>
            <person name="Kohn T."/>
            <person name="Peeters S.H."/>
            <person name="Heuer A."/>
            <person name="Rast P."/>
            <person name="Oberbeckmann S."/>
            <person name="Bunk B."/>
            <person name="Jeske O."/>
            <person name="Meyerdierks A."/>
            <person name="Storesund J.E."/>
            <person name="Kallscheuer N."/>
            <person name="Luecker S."/>
            <person name="Lage O.M."/>
            <person name="Pohl T."/>
            <person name="Merkel B.J."/>
            <person name="Hornburger P."/>
            <person name="Mueller R.-W."/>
            <person name="Bruemmer F."/>
            <person name="Labrenz M."/>
            <person name="Spormann A.M."/>
            <person name="Op Den Camp H."/>
            <person name="Overmann J."/>
            <person name="Amann R."/>
            <person name="Jetten M.S.M."/>
            <person name="Mascher T."/>
            <person name="Medema M.H."/>
            <person name="Devos D.P."/>
            <person name="Kaster A.-K."/>
            <person name="Ovreas L."/>
            <person name="Rohde M."/>
            <person name="Galperin M.Y."/>
            <person name="Jogler C."/>
        </authorList>
    </citation>
    <scope>NUCLEOTIDE SEQUENCE [LARGE SCALE GENOMIC DNA]</scope>
    <source>
        <strain evidence="2 3">Pla52n</strain>
    </source>
</reference>
<protein>
    <submittedName>
        <fullName evidence="2">VanZ like family protein</fullName>
    </submittedName>
</protein>
<keyword evidence="1" id="KW-0472">Membrane</keyword>
<keyword evidence="1" id="KW-1133">Transmembrane helix</keyword>
<dbReference type="Proteomes" id="UP000320176">
    <property type="component" value="Unassembled WGS sequence"/>
</dbReference>
<sequence length="342" mass="37964">MSSTAPAASPDRKVSTRRLIFLACLSLACVVGALVVPIPFHGRVAVAVGDLVHGPLFFCVTLGVLYFLQRVRPIDHSDRRQMIIRCLSVFVLCSGFGLGMEGVQKVIGRSAAVHDAIANTLGAAAAVCFYVGWNRRRVSKRWFVWAGMGVALIAVAWYRPLNVLLDVRRAQTNFPDLCDFRSELALTRWYLHECSSALSTEHVTDGPYSMRLDFRPAEFPSATLIDFPKNWRRAEQLALDVTLDPRHSGSDVEMMIKVIDRDRATEHSDTFRATYTLSPGETQSIRLTRAELLAGPDLHELNLGDIEFVSIALIAPTRPATLYVDGLKLQLLPSDNTVDVRK</sequence>
<feature type="transmembrane region" description="Helical" evidence="1">
    <location>
        <begin position="112"/>
        <end position="133"/>
    </location>
</feature>
<feature type="transmembrane region" description="Helical" evidence="1">
    <location>
        <begin position="83"/>
        <end position="100"/>
    </location>
</feature>
<keyword evidence="1" id="KW-0812">Transmembrane</keyword>
<gene>
    <name evidence="2" type="ORF">Pla52n_38870</name>
</gene>
<evidence type="ECO:0000313" key="2">
    <source>
        <dbReference type="EMBL" id="TWU02827.1"/>
    </source>
</evidence>
<proteinExistence type="predicted"/>
<feature type="transmembrane region" description="Helical" evidence="1">
    <location>
        <begin position="142"/>
        <end position="159"/>
    </location>
</feature>
<accession>A0A5C6ATP0</accession>
<name>A0A5C6ATP0_9BACT</name>
<dbReference type="AlphaFoldDB" id="A0A5C6ATP0"/>
<evidence type="ECO:0000313" key="3">
    <source>
        <dbReference type="Proteomes" id="UP000320176"/>
    </source>
</evidence>
<dbReference type="OrthoDB" id="255861at2"/>
<comment type="caution">
    <text evidence="2">The sequence shown here is derived from an EMBL/GenBank/DDBJ whole genome shotgun (WGS) entry which is preliminary data.</text>
</comment>
<dbReference type="EMBL" id="SJPN01000004">
    <property type="protein sequence ID" value="TWU02827.1"/>
    <property type="molecule type" value="Genomic_DNA"/>
</dbReference>
<feature type="transmembrane region" description="Helical" evidence="1">
    <location>
        <begin position="52"/>
        <end position="71"/>
    </location>
</feature>
<organism evidence="2 3">
    <name type="scientific">Stieleria varia</name>
    <dbReference type="NCBI Taxonomy" id="2528005"/>
    <lineage>
        <taxon>Bacteria</taxon>
        <taxon>Pseudomonadati</taxon>
        <taxon>Planctomycetota</taxon>
        <taxon>Planctomycetia</taxon>
        <taxon>Pirellulales</taxon>
        <taxon>Pirellulaceae</taxon>
        <taxon>Stieleria</taxon>
    </lineage>
</organism>
<keyword evidence="3" id="KW-1185">Reference proteome</keyword>
<evidence type="ECO:0000256" key="1">
    <source>
        <dbReference type="SAM" id="Phobius"/>
    </source>
</evidence>
<feature type="transmembrane region" description="Helical" evidence="1">
    <location>
        <begin position="19"/>
        <end position="40"/>
    </location>
</feature>